<evidence type="ECO:0000313" key="2">
    <source>
        <dbReference type="Proteomes" id="UP001162156"/>
    </source>
</evidence>
<dbReference type="AlphaFoldDB" id="A0AAV8XPR4"/>
<organism evidence="1 2">
    <name type="scientific">Rhamnusium bicolor</name>
    <dbReference type="NCBI Taxonomy" id="1586634"/>
    <lineage>
        <taxon>Eukaryota</taxon>
        <taxon>Metazoa</taxon>
        <taxon>Ecdysozoa</taxon>
        <taxon>Arthropoda</taxon>
        <taxon>Hexapoda</taxon>
        <taxon>Insecta</taxon>
        <taxon>Pterygota</taxon>
        <taxon>Neoptera</taxon>
        <taxon>Endopterygota</taxon>
        <taxon>Coleoptera</taxon>
        <taxon>Polyphaga</taxon>
        <taxon>Cucujiformia</taxon>
        <taxon>Chrysomeloidea</taxon>
        <taxon>Cerambycidae</taxon>
        <taxon>Lepturinae</taxon>
        <taxon>Rhagiini</taxon>
        <taxon>Rhamnusium</taxon>
    </lineage>
</organism>
<keyword evidence="2" id="KW-1185">Reference proteome</keyword>
<dbReference type="Proteomes" id="UP001162156">
    <property type="component" value="Unassembled WGS sequence"/>
</dbReference>
<dbReference type="EMBL" id="JANEYF010002928">
    <property type="protein sequence ID" value="KAJ8940936.1"/>
    <property type="molecule type" value="Genomic_DNA"/>
</dbReference>
<name>A0AAV8XPR4_9CUCU</name>
<proteinExistence type="predicted"/>
<gene>
    <name evidence="1" type="ORF">NQ314_010535</name>
</gene>
<accession>A0AAV8XPR4</accession>
<protein>
    <submittedName>
        <fullName evidence="1">Uncharacterized protein</fullName>
    </submittedName>
</protein>
<sequence>MRRSLNLDAKTVEFENIKYKVVKYEETEPRVADISWLTYLLMNLIKNTRLKLTGKKSRSSTATYDPLPQEEADSEEFDWWTKFYASLEVNLHSLYLLQLMMDKKSEGFSVKLD</sequence>
<reference evidence="1" key="1">
    <citation type="journal article" date="2023" name="Insect Mol. Biol.">
        <title>Genome sequencing provides insights into the evolution of gene families encoding plant cell wall-degrading enzymes in longhorned beetles.</title>
        <authorList>
            <person name="Shin N.R."/>
            <person name="Okamura Y."/>
            <person name="Kirsch R."/>
            <person name="Pauchet Y."/>
        </authorList>
    </citation>
    <scope>NUCLEOTIDE SEQUENCE</scope>
    <source>
        <strain evidence="1">RBIC_L_NR</strain>
    </source>
</reference>
<comment type="caution">
    <text evidence="1">The sequence shown here is derived from an EMBL/GenBank/DDBJ whole genome shotgun (WGS) entry which is preliminary data.</text>
</comment>
<evidence type="ECO:0000313" key="1">
    <source>
        <dbReference type="EMBL" id="KAJ8940936.1"/>
    </source>
</evidence>